<accession>A0ABW9M309</accession>
<organism evidence="1 2">
    <name type="scientific">Mycolicibacterium septicum</name>
    <dbReference type="NCBI Taxonomy" id="98668"/>
    <lineage>
        <taxon>Bacteria</taxon>
        <taxon>Bacillati</taxon>
        <taxon>Actinomycetota</taxon>
        <taxon>Actinomycetes</taxon>
        <taxon>Mycobacteriales</taxon>
        <taxon>Mycobacteriaceae</taxon>
        <taxon>Mycolicibacterium</taxon>
    </lineage>
</organism>
<evidence type="ECO:0000313" key="2">
    <source>
        <dbReference type="Proteomes" id="UP001635817"/>
    </source>
</evidence>
<comment type="caution">
    <text evidence="1">The sequence shown here is derived from an EMBL/GenBank/DDBJ whole genome shotgun (WGS) entry which is preliminary data.</text>
</comment>
<dbReference type="RefSeq" id="WP_409552773.1">
    <property type="nucleotide sequence ID" value="NZ_JBKBDE010000014.1"/>
</dbReference>
<dbReference type="Proteomes" id="UP001635817">
    <property type="component" value="Unassembled WGS sequence"/>
</dbReference>
<dbReference type="EMBL" id="JBKBDE010000014">
    <property type="protein sequence ID" value="MFN6554688.1"/>
    <property type="molecule type" value="Genomic_DNA"/>
</dbReference>
<evidence type="ECO:0000313" key="1">
    <source>
        <dbReference type="EMBL" id="MFN6554688.1"/>
    </source>
</evidence>
<proteinExistence type="predicted"/>
<sequence>MTERHELAAGGDACNLTSLCLGLPVLRPAAEAVCTVDPLRLRVGEVYDSGVRRWPGQELVLTTEGCVLIVDIAPTPEQLDQFHTAEARFAWGDGRHHGILSCRFGSMPWEFFLFNPQRDTPAGKTPGMPAVMPGSHVDVAVGLARGEQPVTAIRTVQWPEYFASAVAATVSPARGAAP</sequence>
<reference evidence="1 2" key="1">
    <citation type="submission" date="2024-12" db="EMBL/GenBank/DDBJ databases">
        <title>The coexistence of Mycolicibacterium septicum and Mycolicibacterium nivoides in clinical samples.</title>
        <authorList>
            <person name="Wang C."/>
            <person name="Feng Y."/>
            <person name="Zong Z."/>
        </authorList>
    </citation>
    <scope>NUCLEOTIDE SEQUENCE [LARGE SCALE GENOMIC DNA]</scope>
    <source>
        <strain evidence="1 2">120310</strain>
    </source>
</reference>
<keyword evidence="2" id="KW-1185">Reference proteome</keyword>
<gene>
    <name evidence="1" type="ORF">ACK4CP_30160</name>
</gene>
<name>A0ABW9M309_9MYCO</name>
<protein>
    <submittedName>
        <fullName evidence="1">Uncharacterized protein</fullName>
    </submittedName>
</protein>